<evidence type="ECO:0000259" key="4">
    <source>
        <dbReference type="Pfam" id="PF01478"/>
    </source>
</evidence>
<dbReference type="Proteomes" id="UP000295371">
    <property type="component" value="Unassembled WGS sequence"/>
</dbReference>
<keyword evidence="5" id="KW-0808">Transferase</keyword>
<comment type="caution">
    <text evidence="5">The sequence shown here is derived from an EMBL/GenBank/DDBJ whole genome shotgun (WGS) entry which is preliminary data.</text>
</comment>
<dbReference type="InterPro" id="IPR050882">
    <property type="entry name" value="Prepilin_peptidase/N-MTase"/>
</dbReference>
<dbReference type="Pfam" id="PF01478">
    <property type="entry name" value="Peptidase_A24"/>
    <property type="match status" value="1"/>
</dbReference>
<dbReference type="PANTHER" id="PTHR30487:SF0">
    <property type="entry name" value="PREPILIN LEADER PEPTIDASE_N-METHYLTRANSFERASE-RELATED"/>
    <property type="match status" value="1"/>
</dbReference>
<feature type="transmembrane region" description="Helical" evidence="3">
    <location>
        <begin position="92"/>
        <end position="110"/>
    </location>
</feature>
<evidence type="ECO:0000256" key="2">
    <source>
        <dbReference type="RuleBase" id="RU003793"/>
    </source>
</evidence>
<dbReference type="RefSeq" id="WP_133755565.1">
    <property type="nucleotide sequence ID" value="NZ_SOAW01000002.1"/>
</dbReference>
<proteinExistence type="inferred from homology"/>
<keyword evidence="5" id="KW-0489">Methyltransferase</keyword>
<reference evidence="5 6" key="1">
    <citation type="submission" date="2019-03" db="EMBL/GenBank/DDBJ databases">
        <title>Genomic Encyclopedia of Archaeal and Bacterial Type Strains, Phase II (KMG-II): from individual species to whole genera.</title>
        <authorList>
            <person name="Goeker M."/>
        </authorList>
    </citation>
    <scope>NUCLEOTIDE SEQUENCE [LARGE SCALE GENOMIC DNA]</scope>
    <source>
        <strain evidence="5 6">DSM 24323</strain>
    </source>
</reference>
<dbReference type="GO" id="GO:0004190">
    <property type="term" value="F:aspartic-type endopeptidase activity"/>
    <property type="evidence" value="ECO:0007669"/>
    <property type="project" value="InterPro"/>
</dbReference>
<feature type="transmembrane region" description="Helical" evidence="3">
    <location>
        <begin position="199"/>
        <end position="215"/>
    </location>
</feature>
<dbReference type="GO" id="GO:0008168">
    <property type="term" value="F:methyltransferase activity"/>
    <property type="evidence" value="ECO:0007669"/>
    <property type="project" value="UniProtKB-KW"/>
</dbReference>
<comment type="similarity">
    <text evidence="1 2">Belongs to the peptidase A24 family.</text>
</comment>
<evidence type="ECO:0000256" key="3">
    <source>
        <dbReference type="SAM" id="Phobius"/>
    </source>
</evidence>
<dbReference type="InterPro" id="IPR000045">
    <property type="entry name" value="Prepilin_IV_endopep_pep"/>
</dbReference>
<feature type="domain" description="Prepilin type IV endopeptidase peptidase" evidence="4">
    <location>
        <begin position="73"/>
        <end position="183"/>
    </location>
</feature>
<keyword evidence="6" id="KW-1185">Reference proteome</keyword>
<dbReference type="GO" id="GO:0006465">
    <property type="term" value="P:signal peptide processing"/>
    <property type="evidence" value="ECO:0007669"/>
    <property type="project" value="TreeGrafter"/>
</dbReference>
<sequence length="216" mass="22513">MGVALICGLIAGIAGIGSVLLLRPRHYVHEGSEQHRKIPLWPLPLATAWGGFATALLGGDNWTVTGLLVAAWIWGMSLVVIDIEVHRLPDRIVLPAYPVVIAVLAVAAGTDGEWWPFWRAMICMVAALVGYFLLAVVGSGSAGLGLGDVKLAGVLGALLGWFGWTAALVGLLAGFVLGGLVAIILLITGRAGRRDHLPLGPAMILGAAVVWTLPLV</sequence>
<dbReference type="PANTHER" id="PTHR30487">
    <property type="entry name" value="TYPE 4 PREPILIN-LIKE PROTEINS LEADER PEPTIDE-PROCESSING ENZYME"/>
    <property type="match status" value="1"/>
</dbReference>
<keyword evidence="3" id="KW-1133">Transmembrane helix</keyword>
<feature type="transmembrane region" description="Helical" evidence="3">
    <location>
        <begin position="62"/>
        <end position="80"/>
    </location>
</feature>
<feature type="transmembrane region" description="Helical" evidence="3">
    <location>
        <begin position="116"/>
        <end position="137"/>
    </location>
</feature>
<evidence type="ECO:0000313" key="5">
    <source>
        <dbReference type="EMBL" id="TDT31272.1"/>
    </source>
</evidence>
<evidence type="ECO:0000313" key="6">
    <source>
        <dbReference type="Proteomes" id="UP000295371"/>
    </source>
</evidence>
<name>A0A4R7J262_9ACTN</name>
<evidence type="ECO:0000256" key="1">
    <source>
        <dbReference type="ARBA" id="ARBA00005801"/>
    </source>
</evidence>
<feature type="transmembrane region" description="Helical" evidence="3">
    <location>
        <begin position="168"/>
        <end position="187"/>
    </location>
</feature>
<keyword evidence="3" id="KW-0472">Membrane</keyword>
<dbReference type="GO" id="GO:0032259">
    <property type="term" value="P:methylation"/>
    <property type="evidence" value="ECO:0007669"/>
    <property type="project" value="UniProtKB-KW"/>
</dbReference>
<dbReference type="OrthoDB" id="2087435at2"/>
<dbReference type="PRINTS" id="PR00864">
    <property type="entry name" value="PREPILNPTASE"/>
</dbReference>
<protein>
    <submittedName>
        <fullName evidence="5">Leader peptidase (Prepilin peptidase)/N-methyltransferase</fullName>
    </submittedName>
</protein>
<dbReference type="InterPro" id="IPR014032">
    <property type="entry name" value="Peptidase_A24A_bac"/>
</dbReference>
<gene>
    <name evidence="5" type="ORF">CLV29_2687</name>
</gene>
<dbReference type="Gene3D" id="1.20.120.1220">
    <property type="match status" value="1"/>
</dbReference>
<accession>A0A4R7J262</accession>
<dbReference type="EMBL" id="SOAW01000002">
    <property type="protein sequence ID" value="TDT31272.1"/>
    <property type="molecule type" value="Genomic_DNA"/>
</dbReference>
<organism evidence="5 6">
    <name type="scientific">Naumannella halotolerans</name>
    <dbReference type="NCBI Taxonomy" id="993414"/>
    <lineage>
        <taxon>Bacteria</taxon>
        <taxon>Bacillati</taxon>
        <taxon>Actinomycetota</taxon>
        <taxon>Actinomycetes</taxon>
        <taxon>Propionibacteriales</taxon>
        <taxon>Propionibacteriaceae</taxon>
        <taxon>Naumannella</taxon>
    </lineage>
</organism>
<dbReference type="AlphaFoldDB" id="A0A4R7J262"/>
<dbReference type="GO" id="GO:0005886">
    <property type="term" value="C:plasma membrane"/>
    <property type="evidence" value="ECO:0007669"/>
    <property type="project" value="TreeGrafter"/>
</dbReference>
<keyword evidence="3" id="KW-0812">Transmembrane</keyword>